<evidence type="ECO:0000256" key="4">
    <source>
        <dbReference type="ARBA" id="ARBA00023136"/>
    </source>
</evidence>
<keyword evidence="1 5" id="KW-1003">Cell membrane</keyword>
<comment type="similarity">
    <text evidence="5">Belongs to the YciB family.</text>
</comment>
<organism evidence="6 7">
    <name type="scientific">Neisseria chenwenguii</name>
    <dbReference type="NCBI Taxonomy" id="1853278"/>
    <lineage>
        <taxon>Bacteria</taxon>
        <taxon>Pseudomonadati</taxon>
        <taxon>Pseudomonadota</taxon>
        <taxon>Betaproteobacteria</taxon>
        <taxon>Neisseriales</taxon>
        <taxon>Neisseriaceae</taxon>
        <taxon>Neisseria</taxon>
    </lineage>
</organism>
<keyword evidence="4 5" id="KW-0472">Membrane</keyword>
<dbReference type="Proteomes" id="UP000198238">
    <property type="component" value="Chromosome"/>
</dbReference>
<dbReference type="HAMAP" id="MF_00189">
    <property type="entry name" value="YciB"/>
    <property type="match status" value="1"/>
</dbReference>
<protein>
    <recommendedName>
        <fullName evidence="5">Inner membrane-spanning protein YciB</fullName>
    </recommendedName>
</protein>
<dbReference type="RefSeq" id="WP_089036297.1">
    <property type="nucleotide sequence ID" value="NZ_CP022278.1"/>
</dbReference>
<dbReference type="NCBIfam" id="TIGR00997">
    <property type="entry name" value="ispZ"/>
    <property type="match status" value="1"/>
</dbReference>
<evidence type="ECO:0000256" key="1">
    <source>
        <dbReference type="ARBA" id="ARBA00022475"/>
    </source>
</evidence>
<gene>
    <name evidence="5" type="primary">yciB</name>
    <name evidence="6" type="ORF">BG910_07450</name>
</gene>
<keyword evidence="5" id="KW-0997">Cell inner membrane</keyword>
<comment type="subcellular location">
    <subcellularLocation>
        <location evidence="5">Cell inner membrane</location>
        <topology evidence="5">Multi-pass membrane protein</topology>
    </subcellularLocation>
</comment>
<evidence type="ECO:0000256" key="2">
    <source>
        <dbReference type="ARBA" id="ARBA00022692"/>
    </source>
</evidence>
<sequence length="177" mass="19856">MKILSDLLAVILFFATYTLTKNMIYATAVALVIGVLQAAFTYWKHKKLDTMQWVGLVLIVVLGGATILLKDKHFIMWKPTALFWIGALVLLGSHLAGKNGLKATMGKEVELPDAVWTKLTYAWVAFLVFMGIANIVVFQNFSESQWVSYKLFGSTGFMIVFFIGQGLYLSRHLPKED</sequence>
<dbReference type="KEGG" id="nei:BG910_07450"/>
<proteinExistence type="inferred from homology"/>
<feature type="transmembrane region" description="Helical" evidence="5">
    <location>
        <begin position="147"/>
        <end position="169"/>
    </location>
</feature>
<evidence type="ECO:0000313" key="7">
    <source>
        <dbReference type="Proteomes" id="UP000198238"/>
    </source>
</evidence>
<keyword evidence="2 5" id="KW-0812">Transmembrane</keyword>
<accession>A0A220S2I8</accession>
<dbReference type="EMBL" id="CP022278">
    <property type="protein sequence ID" value="ASK27596.1"/>
    <property type="molecule type" value="Genomic_DNA"/>
</dbReference>
<feature type="transmembrane region" description="Helical" evidence="5">
    <location>
        <begin position="50"/>
        <end position="69"/>
    </location>
</feature>
<dbReference type="InterPro" id="IPR006008">
    <property type="entry name" value="YciB"/>
</dbReference>
<feature type="transmembrane region" description="Helical" evidence="5">
    <location>
        <begin position="81"/>
        <end position="101"/>
    </location>
</feature>
<feature type="transmembrane region" description="Helical" evidence="5">
    <location>
        <begin position="23"/>
        <end position="43"/>
    </location>
</feature>
<dbReference type="OrthoDB" id="9788219at2"/>
<evidence type="ECO:0000313" key="6">
    <source>
        <dbReference type="EMBL" id="ASK27596.1"/>
    </source>
</evidence>
<dbReference type="PANTHER" id="PTHR36917">
    <property type="entry name" value="INTRACELLULAR SEPTATION PROTEIN A-RELATED"/>
    <property type="match status" value="1"/>
</dbReference>
<keyword evidence="3 5" id="KW-1133">Transmembrane helix</keyword>
<keyword evidence="7" id="KW-1185">Reference proteome</keyword>
<comment type="function">
    <text evidence="5">Plays a role in cell envelope biogenesis, maintenance of cell envelope integrity and membrane homeostasis.</text>
</comment>
<evidence type="ECO:0000256" key="5">
    <source>
        <dbReference type="HAMAP-Rule" id="MF_00189"/>
    </source>
</evidence>
<evidence type="ECO:0000256" key="3">
    <source>
        <dbReference type="ARBA" id="ARBA00022989"/>
    </source>
</evidence>
<dbReference type="PANTHER" id="PTHR36917:SF1">
    <property type="entry name" value="INNER MEMBRANE-SPANNING PROTEIN YCIB"/>
    <property type="match status" value="1"/>
</dbReference>
<dbReference type="AlphaFoldDB" id="A0A220S2I8"/>
<feature type="transmembrane region" description="Helical" evidence="5">
    <location>
        <begin position="121"/>
        <end position="141"/>
    </location>
</feature>
<reference evidence="6 7" key="1">
    <citation type="submission" date="2017-06" db="EMBL/GenBank/DDBJ databases">
        <title>Neisseria chenwenguii sp. nov., isolated from the intestinal contents of Tibetan Plateau Pika in Yushu, Qinghai Province, China.</title>
        <authorList>
            <person name="Zhang G."/>
        </authorList>
    </citation>
    <scope>NUCLEOTIDE SEQUENCE [LARGE SCALE GENOMIC DNA]</scope>
    <source>
        <strain evidence="6 7">10023</strain>
    </source>
</reference>
<dbReference type="GO" id="GO:0005886">
    <property type="term" value="C:plasma membrane"/>
    <property type="evidence" value="ECO:0007669"/>
    <property type="project" value="UniProtKB-SubCell"/>
</dbReference>
<name>A0A220S2I8_9NEIS</name>
<dbReference type="Pfam" id="PF04279">
    <property type="entry name" value="IspA"/>
    <property type="match status" value="1"/>
</dbReference>
<dbReference type="NCBIfam" id="NF001325">
    <property type="entry name" value="PRK00259.1-3"/>
    <property type="match status" value="1"/>
</dbReference>